<dbReference type="EMBL" id="CP026538">
    <property type="protein sequence ID" value="QAZ69054.1"/>
    <property type="molecule type" value="Genomic_DNA"/>
</dbReference>
<proteinExistence type="predicted"/>
<keyword evidence="1" id="KW-1133">Transmembrane helix</keyword>
<evidence type="ECO:0000256" key="1">
    <source>
        <dbReference type="SAM" id="Phobius"/>
    </source>
</evidence>
<organism evidence="2 3">
    <name type="scientific">Solidesulfovibrio carbinolicus</name>
    <dbReference type="NCBI Taxonomy" id="296842"/>
    <lineage>
        <taxon>Bacteria</taxon>
        <taxon>Pseudomonadati</taxon>
        <taxon>Thermodesulfobacteriota</taxon>
        <taxon>Desulfovibrionia</taxon>
        <taxon>Desulfovibrionales</taxon>
        <taxon>Desulfovibrionaceae</taxon>
        <taxon>Solidesulfovibrio</taxon>
    </lineage>
</organism>
<keyword evidence="3" id="KW-1185">Reference proteome</keyword>
<dbReference type="RefSeq" id="WP_129355079.1">
    <property type="nucleotide sequence ID" value="NZ_CP026538.1"/>
</dbReference>
<evidence type="ECO:0000313" key="2">
    <source>
        <dbReference type="EMBL" id="QAZ69054.1"/>
    </source>
</evidence>
<dbReference type="Proteomes" id="UP000293296">
    <property type="component" value="Chromosome"/>
</dbReference>
<feature type="transmembrane region" description="Helical" evidence="1">
    <location>
        <begin position="172"/>
        <end position="192"/>
    </location>
</feature>
<reference evidence="2 3" key="1">
    <citation type="submission" date="2018-02" db="EMBL/GenBank/DDBJ databases">
        <title>Genome sequence of Desulfovibrio carbinolicus DSM 3852.</title>
        <authorList>
            <person name="Wilbanks E."/>
            <person name="Skennerton C.T."/>
            <person name="Orphan V.J."/>
        </authorList>
    </citation>
    <scope>NUCLEOTIDE SEQUENCE [LARGE SCALE GENOMIC DNA]</scope>
    <source>
        <strain evidence="2 3">DSM 3852</strain>
    </source>
</reference>
<feature type="transmembrane region" description="Helical" evidence="1">
    <location>
        <begin position="198"/>
        <end position="216"/>
    </location>
</feature>
<keyword evidence="1" id="KW-0812">Transmembrane</keyword>
<keyword evidence="1" id="KW-0472">Membrane</keyword>
<sequence length="226" mass="23576">MTRALFWKEWLKVRAAFVALAAAHVAAGVWAVVALRAAFAAEHPESVWYQAAVLGNVSFDILRHLPWAGGLALACAQHLPETRGKRLRLTLHLPVTMQRALSCSLALGLGLCGCLAAWDLAVVGLSAAARFPREIVTAQLAALAPWEAAGLAAYLGATSLLFEPTTAGRAQLLLVAAGVAAVFLLPAAPGAWGHPGALTLGLTLLAALTAVPFLAVSRQRLTGKNQ</sequence>
<name>A0A4P6HQR7_9BACT</name>
<gene>
    <name evidence="2" type="ORF">C3Y92_18160</name>
</gene>
<dbReference type="KEGG" id="dcb:C3Y92_18160"/>
<accession>A0A4P6HQR7</accession>
<dbReference type="AlphaFoldDB" id="A0A4P6HQR7"/>
<feature type="transmembrane region" description="Helical" evidence="1">
    <location>
        <begin position="100"/>
        <end position="118"/>
    </location>
</feature>
<dbReference type="OrthoDB" id="9157310at2"/>
<evidence type="ECO:0000313" key="3">
    <source>
        <dbReference type="Proteomes" id="UP000293296"/>
    </source>
</evidence>
<feature type="transmembrane region" description="Helical" evidence="1">
    <location>
        <begin position="138"/>
        <end position="160"/>
    </location>
</feature>
<protein>
    <submittedName>
        <fullName evidence="2">Uncharacterized protein</fullName>
    </submittedName>
</protein>